<dbReference type="EMBL" id="JAJGCB010000011">
    <property type="protein sequence ID" value="KAJ8990375.1"/>
    <property type="molecule type" value="Genomic_DNA"/>
</dbReference>
<accession>A0AAN6ITM8</accession>
<dbReference type="Proteomes" id="UP001161757">
    <property type="component" value="Unassembled WGS sequence"/>
</dbReference>
<name>A0AAN6ITM8_EXODE</name>
<feature type="compositionally biased region" description="Polar residues" evidence="1">
    <location>
        <begin position="103"/>
        <end position="113"/>
    </location>
</feature>
<protein>
    <submittedName>
        <fullName evidence="2">Uncharacterized protein</fullName>
    </submittedName>
</protein>
<reference evidence="2" key="1">
    <citation type="submission" date="2023-01" db="EMBL/GenBank/DDBJ databases">
        <title>Exophiala dermititidis isolated from Cystic Fibrosis Patient.</title>
        <authorList>
            <person name="Kurbessoian T."/>
            <person name="Crocker A."/>
            <person name="Murante D."/>
            <person name="Hogan D.A."/>
            <person name="Stajich J.E."/>
        </authorList>
    </citation>
    <scope>NUCLEOTIDE SEQUENCE</scope>
    <source>
        <strain evidence="2">Ex8</strain>
    </source>
</reference>
<evidence type="ECO:0000313" key="3">
    <source>
        <dbReference type="Proteomes" id="UP001161757"/>
    </source>
</evidence>
<feature type="region of interest" description="Disordered" evidence="1">
    <location>
        <begin position="74"/>
        <end position="113"/>
    </location>
</feature>
<evidence type="ECO:0000256" key="1">
    <source>
        <dbReference type="SAM" id="MobiDB-lite"/>
    </source>
</evidence>
<organism evidence="2 3">
    <name type="scientific">Exophiala dermatitidis</name>
    <name type="common">Black yeast-like fungus</name>
    <name type="synonym">Wangiella dermatitidis</name>
    <dbReference type="NCBI Taxonomy" id="5970"/>
    <lineage>
        <taxon>Eukaryota</taxon>
        <taxon>Fungi</taxon>
        <taxon>Dikarya</taxon>
        <taxon>Ascomycota</taxon>
        <taxon>Pezizomycotina</taxon>
        <taxon>Eurotiomycetes</taxon>
        <taxon>Chaetothyriomycetidae</taxon>
        <taxon>Chaetothyriales</taxon>
        <taxon>Herpotrichiellaceae</taxon>
        <taxon>Exophiala</taxon>
    </lineage>
</organism>
<proteinExistence type="predicted"/>
<dbReference type="AlphaFoldDB" id="A0AAN6ITM8"/>
<comment type="caution">
    <text evidence="2">The sequence shown here is derived from an EMBL/GenBank/DDBJ whole genome shotgun (WGS) entry which is preliminary data.</text>
</comment>
<sequence>MKGAVLKCYPLSARSALLLRSAWCPKQWIECPDTVGLVITEDNFNQLSALIIVQYCFVFTTVNDQPDHQSIAILQSQPDDPTDKIPAPVNKKRLTHCKGSGGSSRPSILPTKS</sequence>
<evidence type="ECO:0000313" key="2">
    <source>
        <dbReference type="EMBL" id="KAJ8990375.1"/>
    </source>
</evidence>
<gene>
    <name evidence="2" type="ORF">HRR80_005860</name>
</gene>